<feature type="compositionally biased region" description="Polar residues" evidence="1">
    <location>
        <begin position="190"/>
        <end position="199"/>
    </location>
</feature>
<evidence type="ECO:0000256" key="2">
    <source>
        <dbReference type="SAM" id="SignalP"/>
    </source>
</evidence>
<feature type="chain" id="PRO_5020336404" evidence="2">
    <location>
        <begin position="23"/>
        <end position="285"/>
    </location>
</feature>
<gene>
    <name evidence="3" type="ORF">L596_004053</name>
</gene>
<organism evidence="3 4">
    <name type="scientific">Steinernema carpocapsae</name>
    <name type="common">Entomopathogenic nematode</name>
    <dbReference type="NCBI Taxonomy" id="34508"/>
    <lineage>
        <taxon>Eukaryota</taxon>
        <taxon>Metazoa</taxon>
        <taxon>Ecdysozoa</taxon>
        <taxon>Nematoda</taxon>
        <taxon>Chromadorea</taxon>
        <taxon>Rhabditida</taxon>
        <taxon>Tylenchina</taxon>
        <taxon>Panagrolaimomorpha</taxon>
        <taxon>Strongyloidoidea</taxon>
        <taxon>Steinernematidae</taxon>
        <taxon>Steinernema</taxon>
    </lineage>
</organism>
<keyword evidence="4" id="KW-1185">Reference proteome</keyword>
<feature type="region of interest" description="Disordered" evidence="1">
    <location>
        <begin position="185"/>
        <end position="242"/>
    </location>
</feature>
<keyword evidence="2" id="KW-0732">Signal</keyword>
<feature type="compositionally biased region" description="Basic residues" evidence="1">
    <location>
        <begin position="200"/>
        <end position="220"/>
    </location>
</feature>
<evidence type="ECO:0000313" key="3">
    <source>
        <dbReference type="EMBL" id="TMS37029.1"/>
    </source>
</evidence>
<reference evidence="3 4" key="2">
    <citation type="journal article" date="2019" name="G3 (Bethesda)">
        <title>Hybrid Assembly of the Genome of the Entomopathogenic Nematode Steinernema carpocapsae Identifies the X-Chromosome.</title>
        <authorList>
            <person name="Serra L."/>
            <person name="Macchietto M."/>
            <person name="Macias-Munoz A."/>
            <person name="McGill C.J."/>
            <person name="Rodriguez I.M."/>
            <person name="Rodriguez B."/>
            <person name="Murad R."/>
            <person name="Mortazavi A."/>
        </authorList>
    </citation>
    <scope>NUCLEOTIDE SEQUENCE [LARGE SCALE GENOMIC DNA]</scope>
    <source>
        <strain evidence="3 4">ALL</strain>
    </source>
</reference>
<dbReference type="AlphaFoldDB" id="A0A4U8UW56"/>
<dbReference type="EMBL" id="AZBU02000001">
    <property type="protein sequence ID" value="TMS37029.1"/>
    <property type="molecule type" value="Genomic_DNA"/>
</dbReference>
<evidence type="ECO:0000313" key="4">
    <source>
        <dbReference type="Proteomes" id="UP000298663"/>
    </source>
</evidence>
<proteinExistence type="predicted"/>
<protein>
    <submittedName>
        <fullName evidence="3">Uncharacterized protein</fullName>
    </submittedName>
</protein>
<feature type="compositionally biased region" description="Basic and acidic residues" evidence="1">
    <location>
        <begin position="31"/>
        <end position="86"/>
    </location>
</feature>
<feature type="signal peptide" evidence="2">
    <location>
        <begin position="1"/>
        <end position="22"/>
    </location>
</feature>
<accession>A0A4U8UW56</accession>
<feature type="region of interest" description="Disordered" evidence="1">
    <location>
        <begin position="22"/>
        <end position="154"/>
    </location>
</feature>
<feature type="compositionally biased region" description="Basic and acidic residues" evidence="1">
    <location>
        <begin position="221"/>
        <end position="236"/>
    </location>
</feature>
<comment type="caution">
    <text evidence="3">The sequence shown here is derived from an EMBL/GenBank/DDBJ whole genome shotgun (WGS) entry which is preliminary data.</text>
</comment>
<sequence length="285" mass="33724">MKLKTILLLGIIVLLAVGLSEAGKSRKTKHRMSDNRDDGADGEKHGYHETEREHKENPHEKDRRDREHKHEDEKKSSEENEKDETKPTNATVALAKLRGRRTHTAHEVEHRQEEDQQTRARRHHNRHRSHLYRHERGRKHRHHGKHRHGHRGIGESHFDRFHRQRRHETLGKATELNDGKRHDVVASKEVSASSTNSTMRRLRRTHHHDQAGGHHKHDEKHRKPDEENLNIDETRSKRSLNPHMRLGYAMRHLNPEVNFSFQQKLIYAFSTSSRTRSRMDTTITI</sequence>
<feature type="compositionally biased region" description="Basic and acidic residues" evidence="1">
    <location>
        <begin position="104"/>
        <end position="118"/>
    </location>
</feature>
<dbReference type="Proteomes" id="UP000298663">
    <property type="component" value="Chromosome X"/>
</dbReference>
<reference evidence="3 4" key="1">
    <citation type="journal article" date="2015" name="Genome Biol.">
        <title>Comparative genomics of Steinernema reveals deeply conserved gene regulatory networks.</title>
        <authorList>
            <person name="Dillman A.R."/>
            <person name="Macchietto M."/>
            <person name="Porter C.F."/>
            <person name="Rogers A."/>
            <person name="Williams B."/>
            <person name="Antoshechkin I."/>
            <person name="Lee M.M."/>
            <person name="Goodwin Z."/>
            <person name="Lu X."/>
            <person name="Lewis E.E."/>
            <person name="Goodrich-Blair H."/>
            <person name="Stock S.P."/>
            <person name="Adams B.J."/>
            <person name="Sternberg P.W."/>
            <person name="Mortazavi A."/>
        </authorList>
    </citation>
    <scope>NUCLEOTIDE SEQUENCE [LARGE SCALE GENOMIC DNA]</scope>
    <source>
        <strain evidence="3 4">ALL</strain>
    </source>
</reference>
<dbReference type="EMBL" id="CM016762">
    <property type="protein sequence ID" value="TMS37029.1"/>
    <property type="molecule type" value="Genomic_DNA"/>
</dbReference>
<evidence type="ECO:0000256" key="1">
    <source>
        <dbReference type="SAM" id="MobiDB-lite"/>
    </source>
</evidence>
<name>A0A4U8UW56_STECR</name>
<feature type="compositionally biased region" description="Basic residues" evidence="1">
    <location>
        <begin position="119"/>
        <end position="151"/>
    </location>
</feature>